<dbReference type="Proteomes" id="UP000634136">
    <property type="component" value="Unassembled WGS sequence"/>
</dbReference>
<sequence>MATRKRVSWTLRQATWARRGE</sequence>
<comment type="caution">
    <text evidence="1">The sequence shown here is derived from an EMBL/GenBank/DDBJ whole genome shotgun (WGS) entry which is preliminary data.</text>
</comment>
<protein>
    <submittedName>
        <fullName evidence="1">Uncharacterized protein</fullName>
    </submittedName>
</protein>
<evidence type="ECO:0000313" key="2">
    <source>
        <dbReference type="Proteomes" id="UP000634136"/>
    </source>
</evidence>
<proteinExistence type="predicted"/>
<evidence type="ECO:0000313" key="1">
    <source>
        <dbReference type="EMBL" id="KAF7844416.1"/>
    </source>
</evidence>
<name>A0A834XIG1_9FABA</name>
<dbReference type="AlphaFoldDB" id="A0A834XIG1"/>
<accession>A0A834XIG1</accession>
<organism evidence="1 2">
    <name type="scientific">Senna tora</name>
    <dbReference type="NCBI Taxonomy" id="362788"/>
    <lineage>
        <taxon>Eukaryota</taxon>
        <taxon>Viridiplantae</taxon>
        <taxon>Streptophyta</taxon>
        <taxon>Embryophyta</taxon>
        <taxon>Tracheophyta</taxon>
        <taxon>Spermatophyta</taxon>
        <taxon>Magnoliopsida</taxon>
        <taxon>eudicotyledons</taxon>
        <taxon>Gunneridae</taxon>
        <taxon>Pentapetalae</taxon>
        <taxon>rosids</taxon>
        <taxon>fabids</taxon>
        <taxon>Fabales</taxon>
        <taxon>Fabaceae</taxon>
        <taxon>Caesalpinioideae</taxon>
        <taxon>Cassia clade</taxon>
        <taxon>Senna</taxon>
    </lineage>
</organism>
<reference evidence="1" key="1">
    <citation type="submission" date="2020-09" db="EMBL/GenBank/DDBJ databases">
        <title>Genome-Enabled Discovery of Anthraquinone Biosynthesis in Senna tora.</title>
        <authorList>
            <person name="Kang S.-H."/>
            <person name="Pandey R.P."/>
            <person name="Lee C.-M."/>
            <person name="Sim J.-S."/>
            <person name="Jeong J.-T."/>
            <person name="Choi B.-S."/>
            <person name="Jung M."/>
            <person name="Ginzburg D."/>
            <person name="Zhao K."/>
            <person name="Won S.Y."/>
            <person name="Oh T.-J."/>
            <person name="Yu Y."/>
            <person name="Kim N.-H."/>
            <person name="Lee O.R."/>
            <person name="Lee T.-H."/>
            <person name="Bashyal P."/>
            <person name="Kim T.-S."/>
            <person name="Lee W.-H."/>
            <person name="Kawkins C."/>
            <person name="Kim C.-K."/>
            <person name="Kim J.S."/>
            <person name="Ahn B.O."/>
            <person name="Rhee S.Y."/>
            <person name="Sohng J.K."/>
        </authorList>
    </citation>
    <scope>NUCLEOTIDE SEQUENCE</scope>
    <source>
        <tissue evidence="1">Leaf</tissue>
    </source>
</reference>
<gene>
    <name evidence="1" type="ORF">G2W53_001321</name>
</gene>
<dbReference type="EMBL" id="JAAIUW010000001">
    <property type="protein sequence ID" value="KAF7844416.1"/>
    <property type="molecule type" value="Genomic_DNA"/>
</dbReference>
<keyword evidence="2" id="KW-1185">Reference proteome</keyword>